<reference evidence="2 3" key="1">
    <citation type="submission" date="2019-10" db="EMBL/GenBank/DDBJ databases">
        <title>Alkalibaculum tamaniensis sp.nov., a new alkaliphilic acetogen, isolated on methoxylated aromatics from a mud volcano.</title>
        <authorList>
            <person name="Khomyakova M.A."/>
            <person name="Merkel A.Y."/>
            <person name="Bonch-Osmolovskaya E.A."/>
            <person name="Slobodkin A.I."/>
        </authorList>
    </citation>
    <scope>NUCLEOTIDE SEQUENCE [LARGE SCALE GENOMIC DNA]</scope>
    <source>
        <strain evidence="2 3">M08DMB</strain>
    </source>
</reference>
<sequence>MKNIKIILVDLKILSRDPIMILLFAMPLLYFFIVKVILNVATPLIYDNWNIDILNYKSYILALSFIMIPGMLGTVTAFLMIDDRDAKIYELLSVTPIGYKGYLFNRMLLPFIFSILYALLGNFFLDIIHLNTLILLSLLLFLPIESISIGMLLFILSEDKVKGLTYAKGLGLLYITSLAQLVKHPIIIGTSSLLPFYWIWMIIDQPSILNISTGFLVHLFWLLITYILMNKKIR</sequence>
<organism evidence="2 3">
    <name type="scientific">Alkalibaculum sporogenes</name>
    <dbReference type="NCBI Taxonomy" id="2655001"/>
    <lineage>
        <taxon>Bacteria</taxon>
        <taxon>Bacillati</taxon>
        <taxon>Bacillota</taxon>
        <taxon>Clostridia</taxon>
        <taxon>Eubacteriales</taxon>
        <taxon>Eubacteriaceae</taxon>
        <taxon>Alkalibaculum</taxon>
    </lineage>
</organism>
<feature type="transmembrane region" description="Helical" evidence="1">
    <location>
        <begin position="208"/>
        <end position="229"/>
    </location>
</feature>
<protein>
    <submittedName>
        <fullName evidence="2">Uncharacterized protein</fullName>
    </submittedName>
</protein>
<keyword evidence="1" id="KW-0472">Membrane</keyword>
<evidence type="ECO:0000313" key="2">
    <source>
        <dbReference type="EMBL" id="MPW25782.1"/>
    </source>
</evidence>
<gene>
    <name evidence="2" type="ORF">GC105_08265</name>
</gene>
<evidence type="ECO:0000313" key="3">
    <source>
        <dbReference type="Proteomes" id="UP000440004"/>
    </source>
</evidence>
<feature type="transmembrane region" description="Helical" evidence="1">
    <location>
        <begin position="102"/>
        <end position="120"/>
    </location>
</feature>
<feature type="transmembrane region" description="Helical" evidence="1">
    <location>
        <begin position="169"/>
        <end position="188"/>
    </location>
</feature>
<evidence type="ECO:0000256" key="1">
    <source>
        <dbReference type="SAM" id="Phobius"/>
    </source>
</evidence>
<keyword evidence="1" id="KW-1133">Transmembrane helix</keyword>
<proteinExistence type="predicted"/>
<accession>A0A6A7K8Q7</accession>
<keyword evidence="3" id="KW-1185">Reference proteome</keyword>
<feature type="transmembrane region" description="Helical" evidence="1">
    <location>
        <begin position="132"/>
        <end position="157"/>
    </location>
</feature>
<feature type="transmembrane region" description="Helical" evidence="1">
    <location>
        <begin position="58"/>
        <end position="81"/>
    </location>
</feature>
<feature type="transmembrane region" description="Helical" evidence="1">
    <location>
        <begin position="21"/>
        <end position="46"/>
    </location>
</feature>
<dbReference type="AlphaFoldDB" id="A0A6A7K8Q7"/>
<dbReference type="EMBL" id="WHNX01000010">
    <property type="protein sequence ID" value="MPW25782.1"/>
    <property type="molecule type" value="Genomic_DNA"/>
</dbReference>
<dbReference type="RefSeq" id="WP_152803580.1">
    <property type="nucleotide sequence ID" value="NZ_WHNX01000010.1"/>
</dbReference>
<comment type="caution">
    <text evidence="2">The sequence shown here is derived from an EMBL/GenBank/DDBJ whole genome shotgun (WGS) entry which is preliminary data.</text>
</comment>
<name>A0A6A7K8Q7_9FIRM</name>
<keyword evidence="1" id="KW-0812">Transmembrane</keyword>
<dbReference type="Proteomes" id="UP000440004">
    <property type="component" value="Unassembled WGS sequence"/>
</dbReference>